<evidence type="ECO:0000256" key="1">
    <source>
        <dbReference type="SAM" id="Phobius"/>
    </source>
</evidence>
<dbReference type="OMA" id="LNCFQYF"/>
<dbReference type="AlphaFoldDB" id="A0A0A1PCT8"/>
<dbReference type="PANTHER" id="PTHR31735">
    <property type="entry name" value="VACUOLAR MEMBRANE PROTEIN YPL162C"/>
    <property type="match status" value="1"/>
</dbReference>
<reference evidence="2 3" key="1">
    <citation type="journal article" date="2016" name="Proc. Natl. Acad. Sci. U.S.A.">
        <title>Lipid metabolic changes in an early divergent fungus govern the establishment of a mutualistic symbiosis with endobacteria.</title>
        <authorList>
            <person name="Lastovetsky O.A."/>
            <person name="Gaspar M.L."/>
            <person name="Mondo S.J."/>
            <person name="LaButti K.M."/>
            <person name="Sandor L."/>
            <person name="Grigoriev I.V."/>
            <person name="Henry S.A."/>
            <person name="Pawlowska T.E."/>
        </authorList>
    </citation>
    <scope>NUCLEOTIDE SEQUENCE [LARGE SCALE GENOMIC DNA]</scope>
    <source>
        <strain evidence="2 3">ATCC 11559</strain>
    </source>
</reference>
<protein>
    <recommendedName>
        <fullName evidence="4">Vacuolar membrane protein</fullName>
    </recommendedName>
</protein>
<feature type="transmembrane region" description="Helical" evidence="1">
    <location>
        <begin position="50"/>
        <end position="73"/>
    </location>
</feature>
<feature type="transmembrane region" description="Helical" evidence="1">
    <location>
        <begin position="93"/>
        <end position="115"/>
    </location>
</feature>
<proteinExistence type="predicted"/>
<keyword evidence="1" id="KW-1133">Transmembrane helix</keyword>
<dbReference type="GO" id="GO:0016020">
    <property type="term" value="C:membrane"/>
    <property type="evidence" value="ECO:0007669"/>
    <property type="project" value="TreeGrafter"/>
</dbReference>
<dbReference type="VEuPathDB" id="FungiDB:BCV72DRAFT_206426"/>
<dbReference type="InterPro" id="IPR022127">
    <property type="entry name" value="STIMATE/YPL162C"/>
</dbReference>
<evidence type="ECO:0000313" key="2">
    <source>
        <dbReference type="EMBL" id="ORE13273.1"/>
    </source>
</evidence>
<accession>A0A0A1PCT8</accession>
<dbReference type="EMBL" id="KV921552">
    <property type="protein sequence ID" value="ORE13273.1"/>
    <property type="molecule type" value="Genomic_DNA"/>
</dbReference>
<evidence type="ECO:0008006" key="4">
    <source>
        <dbReference type="Google" id="ProtNLM"/>
    </source>
</evidence>
<name>A0A0A1PCT8_RHIZD</name>
<feature type="transmembrane region" description="Helical" evidence="1">
    <location>
        <begin position="20"/>
        <end position="38"/>
    </location>
</feature>
<feature type="transmembrane region" description="Helical" evidence="1">
    <location>
        <begin position="186"/>
        <end position="209"/>
    </location>
</feature>
<dbReference type="Proteomes" id="UP000242381">
    <property type="component" value="Unassembled WGS sequence"/>
</dbReference>
<dbReference type="PANTHER" id="PTHR31735:SF1">
    <property type="entry name" value="VACUOLAR MEMBRANE PROTEIN YPL162C"/>
    <property type="match status" value="1"/>
</dbReference>
<organism evidence="2 3">
    <name type="scientific">Rhizopus microsporus</name>
    <dbReference type="NCBI Taxonomy" id="58291"/>
    <lineage>
        <taxon>Eukaryota</taxon>
        <taxon>Fungi</taxon>
        <taxon>Fungi incertae sedis</taxon>
        <taxon>Mucoromycota</taxon>
        <taxon>Mucoromycotina</taxon>
        <taxon>Mucoromycetes</taxon>
        <taxon>Mucorales</taxon>
        <taxon>Mucorineae</taxon>
        <taxon>Rhizopodaceae</taxon>
        <taxon>Rhizopus</taxon>
    </lineage>
</organism>
<keyword evidence="1" id="KW-0472">Membrane</keyword>
<keyword evidence="1" id="KW-0812">Transmembrane</keyword>
<gene>
    <name evidence="2" type="ORF">BCV71DRAFT_189537</name>
</gene>
<sequence>MDIQLLDSNDNSGCKLLDSFAIAVQLMLACLAFSTLIIKRQREIPQRPLLVWILDVSKQIIGGAIVHSLNVIASHLFGASLEGEPESNPCVWYFLNILVDTTFGVLVIWAVLSLAKRITEFYRLKGFESGIYGDEYGDQMKSWSKQLGIYVLALVTMKVVVLALFGLCPWLERLGEWVLEWTMGNYRIQVVFVMLIFPLVMNIIQFWIVDTIVKHKTRPLQLRDEEDNTLISDGEYEDDIEQTTLLQIAPKNLAQT</sequence>
<feature type="transmembrane region" description="Helical" evidence="1">
    <location>
        <begin position="147"/>
        <end position="166"/>
    </location>
</feature>
<dbReference type="Pfam" id="PF12400">
    <property type="entry name" value="STIMATE"/>
    <property type="match status" value="1"/>
</dbReference>
<evidence type="ECO:0000313" key="3">
    <source>
        <dbReference type="Proteomes" id="UP000242381"/>
    </source>
</evidence>